<dbReference type="AlphaFoldDB" id="A0AAV9RYL0"/>
<gene>
    <name evidence="2" type="ORF">CRENBAI_011242</name>
</gene>
<evidence type="ECO:0000313" key="3">
    <source>
        <dbReference type="Proteomes" id="UP001311232"/>
    </source>
</evidence>
<dbReference type="EMBL" id="JAHHUM010001175">
    <property type="protein sequence ID" value="KAK5614075.1"/>
    <property type="molecule type" value="Genomic_DNA"/>
</dbReference>
<organism evidence="2 3">
    <name type="scientific">Crenichthys baileyi</name>
    <name type="common">White River springfish</name>
    <dbReference type="NCBI Taxonomy" id="28760"/>
    <lineage>
        <taxon>Eukaryota</taxon>
        <taxon>Metazoa</taxon>
        <taxon>Chordata</taxon>
        <taxon>Craniata</taxon>
        <taxon>Vertebrata</taxon>
        <taxon>Euteleostomi</taxon>
        <taxon>Actinopterygii</taxon>
        <taxon>Neopterygii</taxon>
        <taxon>Teleostei</taxon>
        <taxon>Neoteleostei</taxon>
        <taxon>Acanthomorphata</taxon>
        <taxon>Ovalentaria</taxon>
        <taxon>Atherinomorphae</taxon>
        <taxon>Cyprinodontiformes</taxon>
        <taxon>Goodeidae</taxon>
        <taxon>Crenichthys</taxon>
    </lineage>
</organism>
<feature type="region of interest" description="Disordered" evidence="1">
    <location>
        <begin position="1"/>
        <end position="82"/>
    </location>
</feature>
<name>A0AAV9RYL0_9TELE</name>
<evidence type="ECO:0000256" key="1">
    <source>
        <dbReference type="SAM" id="MobiDB-lite"/>
    </source>
</evidence>
<sequence length="82" mass="9136">MALSGCEPAFNQHVHNVTHPSISRSNQSAAAKGGKPRSQNKEVQTARRGEDSMRQESKLRERGRQRCSGSDCDTDRRRAGRN</sequence>
<reference evidence="2 3" key="1">
    <citation type="submission" date="2021-06" db="EMBL/GenBank/DDBJ databases">
        <authorList>
            <person name="Palmer J.M."/>
        </authorList>
    </citation>
    <scope>NUCLEOTIDE SEQUENCE [LARGE SCALE GENOMIC DNA]</scope>
    <source>
        <strain evidence="2 3">MEX-2019</strain>
        <tissue evidence="2">Muscle</tissue>
    </source>
</reference>
<dbReference type="Proteomes" id="UP001311232">
    <property type="component" value="Unassembled WGS sequence"/>
</dbReference>
<protein>
    <submittedName>
        <fullName evidence="2">Uncharacterized protein</fullName>
    </submittedName>
</protein>
<feature type="compositionally biased region" description="Basic and acidic residues" evidence="1">
    <location>
        <begin position="73"/>
        <end position="82"/>
    </location>
</feature>
<proteinExistence type="predicted"/>
<comment type="caution">
    <text evidence="2">The sequence shown here is derived from an EMBL/GenBank/DDBJ whole genome shotgun (WGS) entry which is preliminary data.</text>
</comment>
<accession>A0AAV9RYL0</accession>
<keyword evidence="3" id="KW-1185">Reference proteome</keyword>
<feature type="compositionally biased region" description="Polar residues" evidence="1">
    <location>
        <begin position="13"/>
        <end position="29"/>
    </location>
</feature>
<feature type="compositionally biased region" description="Basic and acidic residues" evidence="1">
    <location>
        <begin position="44"/>
        <end position="64"/>
    </location>
</feature>
<evidence type="ECO:0000313" key="2">
    <source>
        <dbReference type="EMBL" id="KAK5614075.1"/>
    </source>
</evidence>